<evidence type="ECO:0000313" key="6">
    <source>
        <dbReference type="Proteomes" id="UP000515159"/>
    </source>
</evidence>
<evidence type="ECO:0000313" key="7">
    <source>
        <dbReference type="RefSeq" id="XP_033796850.1"/>
    </source>
</evidence>
<dbReference type="Gene3D" id="1.10.238.10">
    <property type="entry name" value="EF-hand"/>
    <property type="match status" value="2"/>
</dbReference>
<feature type="domain" description="EF-hand" evidence="5">
    <location>
        <begin position="174"/>
        <end position="209"/>
    </location>
</feature>
<sequence length="209" mass="24034">MPGARKKIKKKATSKKSLKFEQREEMVPDPLQALLERLLQHWKSQKLQKNELRASEWVHPRLTAQEIRDLRFIFNLSDAEDLGSLTSAQTLKALELLGFMISENDLSKTMKQMDIIEGKLTFQEFQALVAERQGDPYNHYEEIVQGFHIIDCDHDEKITAGNLSHACQLAGLHFSRQELDAMLEEADRDGDHAVNLAEFIDVMLKTNLF</sequence>
<dbReference type="PANTHER" id="PTHR23048:SF59">
    <property type="entry name" value="EF-HAND SUPERFAMILY PROTEIN"/>
    <property type="match status" value="1"/>
</dbReference>
<dbReference type="GeneID" id="117358968"/>
<evidence type="ECO:0000256" key="4">
    <source>
        <dbReference type="SAM" id="MobiDB-lite"/>
    </source>
</evidence>
<name>A0A6P8QLS5_GEOSA</name>
<reference evidence="7" key="1">
    <citation type="submission" date="2025-08" db="UniProtKB">
        <authorList>
            <consortium name="RefSeq"/>
        </authorList>
    </citation>
    <scope>IDENTIFICATION</scope>
</reference>
<dbReference type="PROSITE" id="PS00018">
    <property type="entry name" value="EF_HAND_1"/>
    <property type="match status" value="1"/>
</dbReference>
<evidence type="ECO:0000256" key="2">
    <source>
        <dbReference type="ARBA" id="ARBA00022737"/>
    </source>
</evidence>
<keyword evidence="2" id="KW-0677">Repeat</keyword>
<dbReference type="PROSITE" id="PS50222">
    <property type="entry name" value="EF_HAND_2"/>
    <property type="match status" value="1"/>
</dbReference>
<dbReference type="InParanoid" id="A0A6P8QLS5"/>
<dbReference type="PANTHER" id="PTHR23048">
    <property type="entry name" value="MYOSIN LIGHT CHAIN 1, 3"/>
    <property type="match status" value="1"/>
</dbReference>
<keyword evidence="6" id="KW-1185">Reference proteome</keyword>
<dbReference type="GO" id="GO:0005509">
    <property type="term" value="F:calcium ion binding"/>
    <property type="evidence" value="ECO:0007669"/>
    <property type="project" value="InterPro"/>
</dbReference>
<dbReference type="InterPro" id="IPR002048">
    <property type="entry name" value="EF_hand_dom"/>
</dbReference>
<dbReference type="OrthoDB" id="343296at2759"/>
<feature type="compositionally biased region" description="Basic residues" evidence="4">
    <location>
        <begin position="1"/>
        <end position="17"/>
    </location>
</feature>
<gene>
    <name evidence="7" type="primary">LOC117358968</name>
</gene>
<evidence type="ECO:0000256" key="3">
    <source>
        <dbReference type="ARBA" id="ARBA00022837"/>
    </source>
</evidence>
<feature type="region of interest" description="Disordered" evidence="4">
    <location>
        <begin position="1"/>
        <end position="24"/>
    </location>
</feature>
<dbReference type="InterPro" id="IPR011992">
    <property type="entry name" value="EF-hand-dom_pair"/>
</dbReference>
<dbReference type="Pfam" id="PF13499">
    <property type="entry name" value="EF-hand_7"/>
    <property type="match status" value="1"/>
</dbReference>
<organism evidence="6 7">
    <name type="scientific">Geotrypetes seraphini</name>
    <name type="common">Gaboon caecilian</name>
    <name type="synonym">Caecilia seraphini</name>
    <dbReference type="NCBI Taxonomy" id="260995"/>
    <lineage>
        <taxon>Eukaryota</taxon>
        <taxon>Metazoa</taxon>
        <taxon>Chordata</taxon>
        <taxon>Craniata</taxon>
        <taxon>Vertebrata</taxon>
        <taxon>Euteleostomi</taxon>
        <taxon>Amphibia</taxon>
        <taxon>Gymnophiona</taxon>
        <taxon>Geotrypetes</taxon>
    </lineage>
</organism>
<dbReference type="InterPro" id="IPR050230">
    <property type="entry name" value="CALM/Myosin/TropC-like"/>
</dbReference>
<dbReference type="FunFam" id="1.10.238.10:FF:000003">
    <property type="entry name" value="Calmodulin A"/>
    <property type="match status" value="1"/>
</dbReference>
<evidence type="ECO:0000259" key="5">
    <source>
        <dbReference type="PROSITE" id="PS50222"/>
    </source>
</evidence>
<keyword evidence="1" id="KW-0479">Metal-binding</keyword>
<dbReference type="GO" id="GO:0016460">
    <property type="term" value="C:myosin II complex"/>
    <property type="evidence" value="ECO:0007669"/>
    <property type="project" value="TreeGrafter"/>
</dbReference>
<dbReference type="RefSeq" id="XP_033796850.1">
    <property type="nucleotide sequence ID" value="XM_033940959.1"/>
</dbReference>
<protein>
    <submittedName>
        <fullName evidence="7">Calcium-binding protein CML19-like</fullName>
    </submittedName>
</protein>
<keyword evidence="3" id="KW-0106">Calcium</keyword>
<dbReference type="Proteomes" id="UP000515159">
    <property type="component" value="Chromosome 4"/>
</dbReference>
<proteinExistence type="predicted"/>
<dbReference type="KEGG" id="gsh:117358968"/>
<dbReference type="CDD" id="cd00051">
    <property type="entry name" value="EFh"/>
    <property type="match status" value="1"/>
</dbReference>
<dbReference type="AlphaFoldDB" id="A0A6P8QLS5"/>
<dbReference type="SMART" id="SM00054">
    <property type="entry name" value="EFh"/>
    <property type="match status" value="2"/>
</dbReference>
<evidence type="ECO:0000256" key="1">
    <source>
        <dbReference type="ARBA" id="ARBA00022723"/>
    </source>
</evidence>
<accession>A0A6P8QLS5</accession>
<dbReference type="SUPFAM" id="SSF47473">
    <property type="entry name" value="EF-hand"/>
    <property type="match status" value="1"/>
</dbReference>
<dbReference type="InterPro" id="IPR018247">
    <property type="entry name" value="EF_Hand_1_Ca_BS"/>
</dbReference>